<dbReference type="KEGG" id="tva:5463944"/>
<dbReference type="OrthoDB" id="643377at2759"/>
<proteinExistence type="predicted"/>
<dbReference type="InterPro" id="IPR026906">
    <property type="entry name" value="LRR_5"/>
</dbReference>
<accession>A2DML0</accession>
<evidence type="ECO:0000313" key="2">
    <source>
        <dbReference type="Proteomes" id="UP000001542"/>
    </source>
</evidence>
<dbReference type="STRING" id="5722.A2DML0"/>
<evidence type="ECO:0000313" key="1">
    <source>
        <dbReference type="EMBL" id="EAY18437.1"/>
    </source>
</evidence>
<dbReference type="InterPro" id="IPR032675">
    <property type="entry name" value="LRR_dom_sf"/>
</dbReference>
<dbReference type="SUPFAM" id="SSF52058">
    <property type="entry name" value="L domain-like"/>
    <property type="match status" value="1"/>
</dbReference>
<dbReference type="AlphaFoldDB" id="A2DML0"/>
<dbReference type="PANTHER" id="PTHR45661">
    <property type="entry name" value="SURFACE ANTIGEN"/>
    <property type="match status" value="1"/>
</dbReference>
<dbReference type="VEuPathDB" id="TrichDB:TVAG_192350"/>
<dbReference type="EMBL" id="DS113219">
    <property type="protein sequence ID" value="EAY18437.1"/>
    <property type="molecule type" value="Genomic_DNA"/>
</dbReference>
<name>A2DML0_TRIV3</name>
<dbReference type="VEuPathDB" id="TrichDB:TVAGG3_0336160"/>
<dbReference type="Pfam" id="PF13306">
    <property type="entry name" value="LRR_5"/>
    <property type="match status" value="1"/>
</dbReference>
<sequence length="267" mass="29295">MESITLSESASEVGIYAFSNNEKLSMADFGSSSLNSIPEGLFCNCTSLEAIIFPANIDLIGPESFKKTKLPFVKFPETVLDVGKSAFSECYNLQEVDLSKTNIVKVKESTFSKCSKLAKVQLPSSLRIIGSASFALTNIQEIAFPSTLTVIGSASFAYCSNLQKIILSNTIIKAIKQSAFEGCLNLDEIDLPTSLANVGQQIFLGCSKLSKIKYGGLNDLESEQYLPNDVEISLPDLFTGSRFLGHDVHYDKVKKIYRIKIPENNRE</sequence>
<protein>
    <submittedName>
        <fullName evidence="1">Surface antigen BspA-like</fullName>
    </submittedName>
</protein>
<dbReference type="InterPro" id="IPR053139">
    <property type="entry name" value="Surface_bspA-like"/>
</dbReference>
<reference evidence="1" key="1">
    <citation type="submission" date="2006-10" db="EMBL/GenBank/DDBJ databases">
        <authorList>
            <person name="Amadeo P."/>
            <person name="Zhao Q."/>
            <person name="Wortman J."/>
            <person name="Fraser-Liggett C."/>
            <person name="Carlton J."/>
        </authorList>
    </citation>
    <scope>NUCLEOTIDE SEQUENCE</scope>
    <source>
        <strain evidence="1">G3</strain>
    </source>
</reference>
<dbReference type="PANTHER" id="PTHR45661:SF3">
    <property type="entry name" value="IG-LIKE DOMAIN-CONTAINING PROTEIN"/>
    <property type="match status" value="1"/>
</dbReference>
<gene>
    <name evidence="1" type="ORF">TVAG_046410</name>
</gene>
<dbReference type="Gene3D" id="3.80.10.10">
    <property type="entry name" value="Ribonuclease Inhibitor"/>
    <property type="match status" value="2"/>
</dbReference>
<organism evidence="1 2">
    <name type="scientific">Trichomonas vaginalis (strain ATCC PRA-98 / G3)</name>
    <dbReference type="NCBI Taxonomy" id="412133"/>
    <lineage>
        <taxon>Eukaryota</taxon>
        <taxon>Metamonada</taxon>
        <taxon>Parabasalia</taxon>
        <taxon>Trichomonadida</taxon>
        <taxon>Trichomonadidae</taxon>
        <taxon>Trichomonas</taxon>
    </lineage>
</organism>
<dbReference type="RefSeq" id="XP_001579423.1">
    <property type="nucleotide sequence ID" value="XM_001579373.1"/>
</dbReference>
<keyword evidence="2" id="KW-1185">Reference proteome</keyword>
<dbReference type="Proteomes" id="UP000001542">
    <property type="component" value="Unassembled WGS sequence"/>
</dbReference>
<dbReference type="InParanoid" id="A2DML0"/>
<reference evidence="1" key="2">
    <citation type="journal article" date="2007" name="Science">
        <title>Draft genome sequence of the sexually transmitted pathogen Trichomonas vaginalis.</title>
        <authorList>
            <person name="Carlton J.M."/>
            <person name="Hirt R.P."/>
            <person name="Silva J.C."/>
            <person name="Delcher A.L."/>
            <person name="Schatz M."/>
            <person name="Zhao Q."/>
            <person name="Wortman J.R."/>
            <person name="Bidwell S.L."/>
            <person name="Alsmark U.C.M."/>
            <person name="Besteiro S."/>
            <person name="Sicheritz-Ponten T."/>
            <person name="Noel C.J."/>
            <person name="Dacks J.B."/>
            <person name="Foster P.G."/>
            <person name="Simillion C."/>
            <person name="Van de Peer Y."/>
            <person name="Miranda-Saavedra D."/>
            <person name="Barton G.J."/>
            <person name="Westrop G.D."/>
            <person name="Mueller S."/>
            <person name="Dessi D."/>
            <person name="Fiori P.L."/>
            <person name="Ren Q."/>
            <person name="Paulsen I."/>
            <person name="Zhang H."/>
            <person name="Bastida-Corcuera F.D."/>
            <person name="Simoes-Barbosa A."/>
            <person name="Brown M.T."/>
            <person name="Hayes R.D."/>
            <person name="Mukherjee M."/>
            <person name="Okumura C.Y."/>
            <person name="Schneider R."/>
            <person name="Smith A.J."/>
            <person name="Vanacova S."/>
            <person name="Villalvazo M."/>
            <person name="Haas B.J."/>
            <person name="Pertea M."/>
            <person name="Feldblyum T.V."/>
            <person name="Utterback T.R."/>
            <person name="Shu C.L."/>
            <person name="Osoegawa K."/>
            <person name="de Jong P.J."/>
            <person name="Hrdy I."/>
            <person name="Horvathova L."/>
            <person name="Zubacova Z."/>
            <person name="Dolezal P."/>
            <person name="Malik S.B."/>
            <person name="Logsdon J.M. Jr."/>
            <person name="Henze K."/>
            <person name="Gupta A."/>
            <person name="Wang C.C."/>
            <person name="Dunne R.L."/>
            <person name="Upcroft J.A."/>
            <person name="Upcroft P."/>
            <person name="White O."/>
            <person name="Salzberg S.L."/>
            <person name="Tang P."/>
            <person name="Chiu C.-H."/>
            <person name="Lee Y.-S."/>
            <person name="Embley T.M."/>
            <person name="Coombs G.H."/>
            <person name="Mottram J.C."/>
            <person name="Tachezy J."/>
            <person name="Fraser-Liggett C.M."/>
            <person name="Johnson P.J."/>
        </authorList>
    </citation>
    <scope>NUCLEOTIDE SEQUENCE [LARGE SCALE GENOMIC DNA]</scope>
    <source>
        <strain evidence="1">G3</strain>
    </source>
</reference>